<dbReference type="InterPro" id="IPR001433">
    <property type="entry name" value="OxRdtase_FAD/NAD-bd"/>
</dbReference>
<dbReference type="STRING" id="1802163.A2932_02200"/>
<comment type="caution">
    <text evidence="2">The sequence shown here is derived from an EMBL/GenBank/DDBJ whole genome shotgun (WGS) entry which is preliminary data.</text>
</comment>
<dbReference type="GO" id="GO:0016491">
    <property type="term" value="F:oxidoreductase activity"/>
    <property type="evidence" value="ECO:0007669"/>
    <property type="project" value="InterPro"/>
</dbReference>
<evidence type="ECO:0000313" key="3">
    <source>
        <dbReference type="Proteomes" id="UP000179153"/>
    </source>
</evidence>
<sequence>MRVGDSHGRPYSIVSLKDQGTLAELFIERIPCDKDTEESLTPKLWRCRKGDMVLIKKKAGGDFVLKHEAFHHYNHIMVATVTGISPIMAILREYLPRADDPNRFFVFVGASYHDELAYHSELLNLSAVFPDRLAYIATVSRPNEPRNAPWVHDPDNGLEVRRVNEVLRTFLRPNGTTVFGPDINQGTAILYACGNGGMIEYVREHYASKEIEGRRRWTFVHEAF</sequence>
<feature type="domain" description="Oxidoreductase FAD/NAD(P)-binding" evidence="1">
    <location>
        <begin position="77"/>
        <end position="203"/>
    </location>
</feature>
<dbReference type="InterPro" id="IPR039261">
    <property type="entry name" value="FNR_nucleotide-bd"/>
</dbReference>
<dbReference type="Pfam" id="PF00175">
    <property type="entry name" value="NAD_binding_1"/>
    <property type="match status" value="1"/>
</dbReference>
<dbReference type="SUPFAM" id="SSF52343">
    <property type="entry name" value="Ferredoxin reductase-like, C-terminal NADP-linked domain"/>
    <property type="match status" value="1"/>
</dbReference>
<dbReference type="Proteomes" id="UP000179153">
    <property type="component" value="Unassembled WGS sequence"/>
</dbReference>
<dbReference type="PANTHER" id="PTHR47878">
    <property type="entry name" value="OXIDOREDUCTASE FAD/NAD(P)-BINDING DOMAIN PROTEIN"/>
    <property type="match status" value="1"/>
</dbReference>
<dbReference type="Gene3D" id="3.40.50.80">
    <property type="entry name" value="Nucleotide-binding domain of ferredoxin-NADP reductase (FNR) module"/>
    <property type="match status" value="1"/>
</dbReference>
<dbReference type="Gene3D" id="2.40.30.10">
    <property type="entry name" value="Translation factors"/>
    <property type="match status" value="1"/>
</dbReference>
<gene>
    <name evidence="2" type="ORF">A2932_02200</name>
</gene>
<protein>
    <recommendedName>
        <fullName evidence="1">Oxidoreductase FAD/NAD(P)-binding domain-containing protein</fullName>
    </recommendedName>
</protein>
<organism evidence="2 3">
    <name type="scientific">Candidatus Spechtbacteria bacterium RIFCSPLOWO2_01_FULL_46_10</name>
    <dbReference type="NCBI Taxonomy" id="1802163"/>
    <lineage>
        <taxon>Bacteria</taxon>
        <taxon>Candidatus Spechtiibacteriota</taxon>
    </lineage>
</organism>
<dbReference type="PANTHER" id="PTHR47878:SF2">
    <property type="entry name" value="OXIDOREDUCTASE FAD_NAD(P)-BINDING DOMAIN PROTEIN"/>
    <property type="match status" value="1"/>
</dbReference>
<evidence type="ECO:0000313" key="2">
    <source>
        <dbReference type="EMBL" id="OGZ60723.1"/>
    </source>
</evidence>
<dbReference type="AlphaFoldDB" id="A0A1G2HE12"/>
<dbReference type="InterPro" id="IPR051930">
    <property type="entry name" value="FNR_type-1"/>
</dbReference>
<accession>A0A1G2HE12</accession>
<evidence type="ECO:0000259" key="1">
    <source>
        <dbReference type="Pfam" id="PF00175"/>
    </source>
</evidence>
<name>A0A1G2HE12_9BACT</name>
<dbReference type="EMBL" id="MHOI01000038">
    <property type="protein sequence ID" value="OGZ60723.1"/>
    <property type="molecule type" value="Genomic_DNA"/>
</dbReference>
<reference evidence="2 3" key="1">
    <citation type="journal article" date="2016" name="Nat. Commun.">
        <title>Thousands of microbial genomes shed light on interconnected biogeochemical processes in an aquifer system.</title>
        <authorList>
            <person name="Anantharaman K."/>
            <person name="Brown C.T."/>
            <person name="Hug L.A."/>
            <person name="Sharon I."/>
            <person name="Castelle C.J."/>
            <person name="Probst A.J."/>
            <person name="Thomas B.C."/>
            <person name="Singh A."/>
            <person name="Wilkins M.J."/>
            <person name="Karaoz U."/>
            <person name="Brodie E.L."/>
            <person name="Williams K.H."/>
            <person name="Hubbard S.S."/>
            <person name="Banfield J.F."/>
        </authorList>
    </citation>
    <scope>NUCLEOTIDE SEQUENCE [LARGE SCALE GENOMIC DNA]</scope>
</reference>
<proteinExistence type="predicted"/>